<comment type="caution">
    <text evidence="1">The sequence shown here is derived from an EMBL/GenBank/DDBJ whole genome shotgun (WGS) entry which is preliminary data.</text>
</comment>
<accession>A0ACC1XPZ3</accession>
<dbReference type="Proteomes" id="UP001164539">
    <property type="component" value="Chromosome 8"/>
</dbReference>
<organism evidence="1 2">
    <name type="scientific">Melia azedarach</name>
    <name type="common">Chinaberry tree</name>
    <dbReference type="NCBI Taxonomy" id="155640"/>
    <lineage>
        <taxon>Eukaryota</taxon>
        <taxon>Viridiplantae</taxon>
        <taxon>Streptophyta</taxon>
        <taxon>Embryophyta</taxon>
        <taxon>Tracheophyta</taxon>
        <taxon>Spermatophyta</taxon>
        <taxon>Magnoliopsida</taxon>
        <taxon>eudicotyledons</taxon>
        <taxon>Gunneridae</taxon>
        <taxon>Pentapetalae</taxon>
        <taxon>rosids</taxon>
        <taxon>malvids</taxon>
        <taxon>Sapindales</taxon>
        <taxon>Meliaceae</taxon>
        <taxon>Melia</taxon>
    </lineage>
</organism>
<name>A0ACC1XPZ3_MELAZ</name>
<proteinExistence type="predicted"/>
<protein>
    <submittedName>
        <fullName evidence="1">Uncharacterized protein</fullName>
    </submittedName>
</protein>
<keyword evidence="2" id="KW-1185">Reference proteome</keyword>
<reference evidence="1 2" key="1">
    <citation type="journal article" date="2023" name="Science">
        <title>Complex scaffold remodeling in plant triterpene biosynthesis.</title>
        <authorList>
            <person name="De La Pena R."/>
            <person name="Hodgson H."/>
            <person name="Liu J.C."/>
            <person name="Stephenson M.J."/>
            <person name="Martin A.C."/>
            <person name="Owen C."/>
            <person name="Harkess A."/>
            <person name="Leebens-Mack J."/>
            <person name="Jimenez L.E."/>
            <person name="Osbourn A."/>
            <person name="Sattely E.S."/>
        </authorList>
    </citation>
    <scope>NUCLEOTIDE SEQUENCE [LARGE SCALE GENOMIC DNA]</scope>
    <source>
        <strain evidence="2">cv. JPN11</strain>
        <tissue evidence="1">Leaf</tissue>
    </source>
</reference>
<sequence>MIVDFLWVGFVPMLPISIVSGDLSLFSSRCFSDYLGNCLLCIRMILTGRCLQYSLHLLSFCCLACAEEIASVYLLGTKRISAGFRHMGR</sequence>
<evidence type="ECO:0000313" key="2">
    <source>
        <dbReference type="Proteomes" id="UP001164539"/>
    </source>
</evidence>
<gene>
    <name evidence="1" type="ORF">OWV82_015356</name>
</gene>
<dbReference type="EMBL" id="CM051401">
    <property type="protein sequence ID" value="KAJ4713236.1"/>
    <property type="molecule type" value="Genomic_DNA"/>
</dbReference>
<evidence type="ECO:0000313" key="1">
    <source>
        <dbReference type="EMBL" id="KAJ4713236.1"/>
    </source>
</evidence>